<reference evidence="1" key="1">
    <citation type="submission" date="2019-12" db="EMBL/GenBank/DDBJ databases">
        <title>Novel species isolated from a subtropical stream in China.</title>
        <authorList>
            <person name="Lu H."/>
        </authorList>
    </citation>
    <scope>NUCLEOTIDE SEQUENCE [LARGE SCALE GENOMIC DNA]</scope>
    <source>
        <strain evidence="1">FT81W</strain>
    </source>
</reference>
<protein>
    <submittedName>
        <fullName evidence="1">Uncharacterized protein</fullName>
    </submittedName>
</protein>
<accession>A0A845GI60</accession>
<name>A0A845GI60_9BURK</name>
<comment type="caution">
    <text evidence="1">The sequence shown here is derived from an EMBL/GenBank/DDBJ whole genome shotgun (WGS) entry which is preliminary data.</text>
</comment>
<gene>
    <name evidence="1" type="ORF">GTP90_00620</name>
</gene>
<dbReference type="RefSeq" id="WP_161081632.1">
    <property type="nucleotide sequence ID" value="NZ_WWCX01000001.1"/>
</dbReference>
<evidence type="ECO:0000313" key="1">
    <source>
        <dbReference type="EMBL" id="MYM92359.1"/>
    </source>
</evidence>
<dbReference type="EMBL" id="WWCX01000001">
    <property type="protein sequence ID" value="MYM92359.1"/>
    <property type="molecule type" value="Genomic_DNA"/>
</dbReference>
<proteinExistence type="predicted"/>
<evidence type="ECO:0000313" key="2">
    <source>
        <dbReference type="Proteomes" id="UP000447355"/>
    </source>
</evidence>
<dbReference type="Proteomes" id="UP000447355">
    <property type="component" value="Unassembled WGS sequence"/>
</dbReference>
<organism evidence="1 2">
    <name type="scientific">Duganella vulcania</name>
    <dbReference type="NCBI Taxonomy" id="2692166"/>
    <lineage>
        <taxon>Bacteria</taxon>
        <taxon>Pseudomonadati</taxon>
        <taxon>Pseudomonadota</taxon>
        <taxon>Betaproteobacteria</taxon>
        <taxon>Burkholderiales</taxon>
        <taxon>Oxalobacteraceae</taxon>
        <taxon>Telluria group</taxon>
        <taxon>Duganella</taxon>
    </lineage>
</organism>
<sequence>MEMTTTQHQFASRGMKPLSVIAEGRAHGDRIRYLAGCRCEQCRAANAAYAKSRKQAQSAGDWNGIVSAERARQHLKDLSSKGVGRRSVSAACDVAEPIIGEILNGRKLRIRARTERTILAVTQAAASDRSLVPAAAAWAMINELLDVGYTKRQLALALGLKNGALQLSKTRVTVRSDYEVRRLHERLLPALKAPTEQKAQPLSSDQVLQQANETTRYWNGIVSAEPVLQHLQHLSNKGVHLRVISQACDVAEQILRKILSGRQKHVRAETERMILSLTESALSTHILVPANRARALVNRLLKAGYSKAQLAQALGQKSASLQLNQPCITARLDTEIGQLYERLRPVSSARALQQLKQLSQEGYTRTQVRQRAQDLARSLGVHDDDLSISGPKIANEKAEFIGKLHAQMTD</sequence>
<dbReference type="AlphaFoldDB" id="A0A845GI60"/>